<dbReference type="Pfam" id="PF21997">
    <property type="entry name" value="DUF6928"/>
    <property type="match status" value="1"/>
</dbReference>
<reference evidence="1 2" key="1">
    <citation type="submission" date="2017-06" db="EMBL/GenBank/DDBJ databases">
        <title>Genome Sequencing of the methanotroph Methylovulum psychrotolerants str. HV10-M2 isolated from a high-altitude environment.</title>
        <authorList>
            <person name="Mateos-Rivera A."/>
        </authorList>
    </citation>
    <scope>NUCLEOTIDE SEQUENCE [LARGE SCALE GENOMIC DNA]</scope>
    <source>
        <strain evidence="1 2">HV10_M2</strain>
    </source>
</reference>
<dbReference type="KEGG" id="mpsy:CEK71_01835"/>
<protein>
    <submittedName>
        <fullName evidence="1">Uncharacterized protein</fullName>
    </submittedName>
</protein>
<evidence type="ECO:0000313" key="1">
    <source>
        <dbReference type="EMBL" id="ASF44906.1"/>
    </source>
</evidence>
<accession>A0A1Z4BUA9</accession>
<dbReference type="AlphaFoldDB" id="A0A1Z4BUA9"/>
<name>A0A1Z4BUA9_9GAMM</name>
<keyword evidence="2" id="KW-1185">Reference proteome</keyword>
<dbReference type="Proteomes" id="UP000197019">
    <property type="component" value="Chromosome"/>
</dbReference>
<organism evidence="1 2">
    <name type="scientific">Methylovulum psychrotolerans</name>
    <dbReference type="NCBI Taxonomy" id="1704499"/>
    <lineage>
        <taxon>Bacteria</taxon>
        <taxon>Pseudomonadati</taxon>
        <taxon>Pseudomonadota</taxon>
        <taxon>Gammaproteobacteria</taxon>
        <taxon>Methylococcales</taxon>
        <taxon>Methylococcaceae</taxon>
        <taxon>Methylovulum</taxon>
    </lineage>
</organism>
<evidence type="ECO:0000313" key="2">
    <source>
        <dbReference type="Proteomes" id="UP000197019"/>
    </source>
</evidence>
<gene>
    <name evidence="1" type="ORF">CEK71_01835</name>
</gene>
<dbReference type="EMBL" id="CP022129">
    <property type="protein sequence ID" value="ASF44906.1"/>
    <property type="molecule type" value="Genomic_DNA"/>
</dbReference>
<dbReference type="OrthoDB" id="4772769at2"/>
<dbReference type="RefSeq" id="WP_088617789.1">
    <property type="nucleotide sequence ID" value="NZ_CP022129.1"/>
</dbReference>
<dbReference type="InterPro" id="IPR053847">
    <property type="entry name" value="DUF6928"/>
</dbReference>
<proteinExistence type="predicted"/>
<sequence>MGAKTWMLAYTDGNIRELLKTNPPMDRVATSALAKRLFPSETLKPIGDRDLSFTCPVANEIHIGCFPGVSIIAAKEFGGNRPSDLPAHFINMATANTVYLHAMHSVVIWSAYAIWVNGKIQRSLSVWCDGGILEDIGTRLPFEEPYWSSQHSVFDVDIDKGELPFLFDPLDFGEAALAELFGYHIAGADDPTHLQPKNIPLAGFQRVNPWWKLW</sequence>